<dbReference type="PANTHER" id="PTHR15622">
    <property type="entry name" value="WD40 REPEAT PROTEIN"/>
    <property type="match status" value="1"/>
</dbReference>
<dbReference type="InterPro" id="IPR027417">
    <property type="entry name" value="P-loop_NTPase"/>
</dbReference>
<evidence type="ECO:0000313" key="6">
    <source>
        <dbReference type="EMBL" id="WBP90942.1"/>
    </source>
</evidence>
<dbReference type="InterPro" id="IPR019775">
    <property type="entry name" value="WD40_repeat_CS"/>
</dbReference>
<evidence type="ECO:0000259" key="5">
    <source>
        <dbReference type="Pfam" id="PF20703"/>
    </source>
</evidence>
<feature type="repeat" description="WD" evidence="4">
    <location>
        <begin position="1182"/>
        <end position="1223"/>
    </location>
</feature>
<dbReference type="Pfam" id="PF00400">
    <property type="entry name" value="WD40"/>
    <property type="match status" value="9"/>
</dbReference>
<feature type="domain" description="Novel STAND NTPase 1" evidence="5">
    <location>
        <begin position="219"/>
        <end position="634"/>
    </location>
</feature>
<dbReference type="Pfam" id="PF25173">
    <property type="entry name" value="Beta-prop_WDR3_1st"/>
    <property type="match status" value="1"/>
</dbReference>
<name>A0ABY7QEI5_9ACTN</name>
<feature type="repeat" description="WD" evidence="4">
    <location>
        <begin position="765"/>
        <end position="806"/>
    </location>
</feature>
<sequence length="1382" mass="145476">MDIDGKGPDGDRTPALLSAVAQVLGVGGEVVGAGFLVAEGLLVTCAHVVAAAGSGPGGRVRLVFPHTDAAPRVEGRVLDEAWRPPEGDDVAVVRLNGTATGTEPLPLGAAAGCRGHRVRSFGFPAQAPPGGHFGFGVAGDLLPPAAGRGALLQLTDANDLTTGFSGGPVLDEVTGLVVGMVTEITAPDAFSRGQGIAYATPTRTLREIRPDLAERDVCPYRGLEPFTAEQARWFEGRRDAVRQVLANLARHRRLTLLLGPSGSGKSSLIQAGVLPALAAGELPGSERWLPVLARPRQDLTAELEHAGLPGAATDGIATAVTRRLAADPDCQRIILIIDQFEEFLAQPADGRRPDRCPAIADQLTAAVDSIARLQVILIMRDDFYHQLAALAPRLLHAAMPGLLNVPGSLSEDDLRDIITLPAQDVGARFQPGLPEQIVTDVLATTPEGSATRQAPVTVLPLLELTLSRLWQGRQDGYLTHDAYRRIGAVTGSLTTWCDTALDQLAPGHRPIARRILTSLVRPADPSHQIPAIRAQVPLRELRDLAADPDAVPGSERAIDAVLAALTGHRIITTYTPRAPEGPDAPAGQPVAELIHDALIRDWGTLREWVNQDHRFQEWLGHTRERRARWAERKDPGDLLAGTALAEGLEWSRHRRLPSGIAAFLTASRQRQQAVIRRSRRLNAILAGVLVLALAAAGYAVWQQRTAVAERQTALSRQLALQSGTLISTNPDLASLLAVQAYRTGHTPESVESLDDAAALPLRRRLSGHTDSVYSVAFSPDGHTLATASADRTVRLWDAATGTVRATLTGHTGEVRSVAFSPDGHTLATASADRTVRLWDAATGTVRATLTGHTGEVRSVAFSPDGHTLATASADNTARLWDAATGTVRATLTGHTNEVYAVAFSPDGHTLATASADNTARLWDAATGTVRATLTGHTNEVYAVAFSPDGHTLATASRDYTARLWDVATGTTRLTLTGHSDAVVSAAFSPDGRTLATGSADNTVLLWDVATGATRTPLTGHTGEVYSVAFSPDGRTFATGSGDKTARLWDEGTRSMLTGHTGPVWSVAFSPDGNTLATGSTDRTVKLWDPASGAARSTLTGHTGEVWSVAFSPDGRTFATGSGDRTAKLWDPATGAARATLTGHTDMVMSVAFSPDGKTLATASRDHTVKLWDVATGTARSTLTGHTNTVFSVAFGPDGHTLATGSADRTVRLWDVATGRSLRTLTGHTSAVWSVAFSPDGRTLATAGGDNTARLWDVATGTARSTLTGHTNTVFSAAFSPDGKTLATASRDHTVRLWDVATGAARATLTGHTDMVLSVAFSPDGRTVATGGYDDTARLRTIVLPRPAAAVERICQAVSRGLTQEERAAYLPGQSAGPGCPPG</sequence>
<dbReference type="PROSITE" id="PS00678">
    <property type="entry name" value="WD_REPEATS_1"/>
    <property type="match status" value="10"/>
</dbReference>
<keyword evidence="2" id="KW-0677">Repeat</keyword>
<feature type="repeat" description="WD" evidence="4">
    <location>
        <begin position="1098"/>
        <end position="1139"/>
    </location>
</feature>
<accession>A0ABY7QEI5</accession>
<evidence type="ECO:0000313" key="7">
    <source>
        <dbReference type="Proteomes" id="UP001212821"/>
    </source>
</evidence>
<evidence type="ECO:0000256" key="3">
    <source>
        <dbReference type="ARBA" id="ARBA00022786"/>
    </source>
</evidence>
<dbReference type="SUPFAM" id="SSF50494">
    <property type="entry name" value="Trypsin-like serine proteases"/>
    <property type="match status" value="1"/>
</dbReference>
<reference evidence="7" key="1">
    <citation type="submission" date="2022-12" db="EMBL/GenBank/DDBJ databases">
        <authorList>
            <person name="Mo P."/>
        </authorList>
    </citation>
    <scope>NUCLEOTIDE SEQUENCE [LARGE SCALE GENOMIC DNA]</scope>
    <source>
        <strain evidence="7">HUAS 3-15</strain>
    </source>
</reference>
<dbReference type="InterPro" id="IPR009003">
    <property type="entry name" value="Peptidase_S1_PA"/>
</dbReference>
<dbReference type="InterPro" id="IPR036322">
    <property type="entry name" value="WD40_repeat_dom_sf"/>
</dbReference>
<keyword evidence="1 4" id="KW-0853">WD repeat</keyword>
<protein>
    <submittedName>
        <fullName evidence="6">Trypsin-like peptidase domain-containing protein</fullName>
    </submittedName>
</protein>
<feature type="repeat" description="WD" evidence="4">
    <location>
        <begin position="1056"/>
        <end position="1097"/>
    </location>
</feature>
<dbReference type="Proteomes" id="UP001212821">
    <property type="component" value="Chromosome"/>
</dbReference>
<dbReference type="Gene3D" id="3.40.50.300">
    <property type="entry name" value="P-loop containing nucleotide triphosphate hydrolases"/>
    <property type="match status" value="1"/>
</dbReference>
<dbReference type="SUPFAM" id="SSF50978">
    <property type="entry name" value="WD40 repeat-like"/>
    <property type="match status" value="2"/>
</dbReference>
<feature type="repeat" description="WD" evidence="4">
    <location>
        <begin position="807"/>
        <end position="848"/>
    </location>
</feature>
<dbReference type="InterPro" id="IPR051983">
    <property type="entry name" value="WSB_SOCS-box_domain"/>
</dbReference>
<dbReference type="Gene3D" id="2.40.10.10">
    <property type="entry name" value="Trypsin-like serine proteases"/>
    <property type="match status" value="2"/>
</dbReference>
<gene>
    <name evidence="6" type="ORF">O1G21_37120</name>
</gene>
<keyword evidence="7" id="KW-1185">Reference proteome</keyword>
<dbReference type="InterPro" id="IPR018391">
    <property type="entry name" value="PQQ_b-propeller_rpt"/>
</dbReference>
<keyword evidence="3" id="KW-0833">Ubl conjugation pathway</keyword>
<dbReference type="Gene3D" id="2.130.10.10">
    <property type="entry name" value="YVTN repeat-like/Quinoprotein amine dehydrogenase"/>
    <property type="match status" value="7"/>
</dbReference>
<dbReference type="PRINTS" id="PR00320">
    <property type="entry name" value="GPROTEINBRPT"/>
</dbReference>
<dbReference type="RefSeq" id="WP_270150023.1">
    <property type="nucleotide sequence ID" value="NZ_CP115450.1"/>
</dbReference>
<dbReference type="SUPFAM" id="SSF52540">
    <property type="entry name" value="P-loop containing nucleoside triphosphate hydrolases"/>
    <property type="match status" value="1"/>
</dbReference>
<dbReference type="InterPro" id="IPR001680">
    <property type="entry name" value="WD40_rpt"/>
</dbReference>
<dbReference type="Pfam" id="PF13365">
    <property type="entry name" value="Trypsin_2"/>
    <property type="match status" value="1"/>
</dbReference>
<feature type="repeat" description="WD" evidence="4">
    <location>
        <begin position="1308"/>
        <end position="1338"/>
    </location>
</feature>
<dbReference type="InterPro" id="IPR015943">
    <property type="entry name" value="WD40/YVTN_repeat-like_dom_sf"/>
</dbReference>
<dbReference type="PANTHER" id="PTHR15622:SF2">
    <property type="entry name" value="U4_U6 SMALL NUCLEAR RIBONUCLEOPROTEIN PRP4"/>
    <property type="match status" value="1"/>
</dbReference>
<dbReference type="InterPro" id="IPR020472">
    <property type="entry name" value="WD40_PAC1"/>
</dbReference>
<feature type="repeat" description="WD" evidence="4">
    <location>
        <begin position="1017"/>
        <end position="1049"/>
    </location>
</feature>
<feature type="repeat" description="WD" evidence="4">
    <location>
        <begin position="1266"/>
        <end position="1307"/>
    </location>
</feature>
<evidence type="ECO:0000256" key="2">
    <source>
        <dbReference type="ARBA" id="ARBA00022737"/>
    </source>
</evidence>
<feature type="repeat" description="WD" evidence="4">
    <location>
        <begin position="1224"/>
        <end position="1265"/>
    </location>
</feature>
<dbReference type="Pfam" id="PF20703">
    <property type="entry name" value="nSTAND1"/>
    <property type="match status" value="1"/>
</dbReference>
<dbReference type="SMART" id="SM00320">
    <property type="entry name" value="WD40"/>
    <property type="match status" value="14"/>
</dbReference>
<feature type="repeat" description="WD" evidence="4">
    <location>
        <begin position="849"/>
        <end position="890"/>
    </location>
</feature>
<feature type="repeat" description="WD" evidence="4">
    <location>
        <begin position="933"/>
        <end position="974"/>
    </location>
</feature>
<feature type="repeat" description="WD" evidence="4">
    <location>
        <begin position="891"/>
        <end position="932"/>
    </location>
</feature>
<dbReference type="InterPro" id="IPR043504">
    <property type="entry name" value="Peptidase_S1_PA_chymotrypsin"/>
</dbReference>
<dbReference type="SMART" id="SM00564">
    <property type="entry name" value="PQQ"/>
    <property type="match status" value="6"/>
</dbReference>
<dbReference type="InterPro" id="IPR049052">
    <property type="entry name" value="nSTAND1"/>
</dbReference>
<proteinExistence type="predicted"/>
<dbReference type="PROSITE" id="PS50082">
    <property type="entry name" value="WD_REPEATS_2"/>
    <property type="match status" value="14"/>
</dbReference>
<evidence type="ECO:0000256" key="1">
    <source>
        <dbReference type="ARBA" id="ARBA00022574"/>
    </source>
</evidence>
<evidence type="ECO:0000256" key="4">
    <source>
        <dbReference type="PROSITE-ProRule" id="PRU00221"/>
    </source>
</evidence>
<dbReference type="PROSITE" id="PS50294">
    <property type="entry name" value="WD_REPEATS_REGION"/>
    <property type="match status" value="14"/>
</dbReference>
<dbReference type="EMBL" id="CP115450">
    <property type="protein sequence ID" value="WBP90942.1"/>
    <property type="molecule type" value="Genomic_DNA"/>
</dbReference>
<dbReference type="CDD" id="cd00200">
    <property type="entry name" value="WD40"/>
    <property type="match status" value="2"/>
</dbReference>
<feature type="repeat" description="WD" evidence="4">
    <location>
        <begin position="1140"/>
        <end position="1181"/>
    </location>
</feature>
<organism evidence="6 7">
    <name type="scientific">Kitasatospora cathayae</name>
    <dbReference type="NCBI Taxonomy" id="3004092"/>
    <lineage>
        <taxon>Bacteria</taxon>
        <taxon>Bacillati</taxon>
        <taxon>Actinomycetota</taxon>
        <taxon>Actinomycetes</taxon>
        <taxon>Kitasatosporales</taxon>
        <taxon>Streptomycetaceae</taxon>
        <taxon>Kitasatospora</taxon>
    </lineage>
</organism>
<feature type="repeat" description="WD" evidence="4">
    <location>
        <begin position="975"/>
        <end position="1016"/>
    </location>
</feature>